<organism evidence="1 2">
    <name type="scientific">Diploptera punctata</name>
    <name type="common">Pacific beetle cockroach</name>
    <dbReference type="NCBI Taxonomy" id="6984"/>
    <lineage>
        <taxon>Eukaryota</taxon>
        <taxon>Metazoa</taxon>
        <taxon>Ecdysozoa</taxon>
        <taxon>Arthropoda</taxon>
        <taxon>Hexapoda</taxon>
        <taxon>Insecta</taxon>
        <taxon>Pterygota</taxon>
        <taxon>Neoptera</taxon>
        <taxon>Polyneoptera</taxon>
        <taxon>Dictyoptera</taxon>
        <taxon>Blattodea</taxon>
        <taxon>Blaberoidea</taxon>
        <taxon>Blaberidae</taxon>
        <taxon>Diplopterinae</taxon>
        <taxon>Diploptera</taxon>
    </lineage>
</organism>
<reference evidence="1" key="1">
    <citation type="journal article" date="2023" name="IScience">
        <title>Live-bearing cockroach genome reveals convergent evolutionary mechanisms linked to viviparity in insects and beyond.</title>
        <authorList>
            <person name="Fouks B."/>
            <person name="Harrison M.C."/>
            <person name="Mikhailova A.A."/>
            <person name="Marchal E."/>
            <person name="English S."/>
            <person name="Carruthers M."/>
            <person name="Jennings E.C."/>
            <person name="Chiamaka E.L."/>
            <person name="Frigard R.A."/>
            <person name="Pippel M."/>
            <person name="Attardo G.M."/>
            <person name="Benoit J.B."/>
            <person name="Bornberg-Bauer E."/>
            <person name="Tobe S.S."/>
        </authorList>
    </citation>
    <scope>NUCLEOTIDE SEQUENCE</scope>
    <source>
        <strain evidence="1">Stay&amp;Tobe</strain>
    </source>
</reference>
<reference evidence="1" key="2">
    <citation type="submission" date="2023-05" db="EMBL/GenBank/DDBJ databases">
        <authorList>
            <person name="Fouks B."/>
        </authorList>
    </citation>
    <scope>NUCLEOTIDE SEQUENCE</scope>
    <source>
        <strain evidence="1">Stay&amp;Tobe</strain>
        <tissue evidence="1">Testes</tissue>
    </source>
</reference>
<feature type="non-terminal residue" evidence="1">
    <location>
        <position position="1"/>
    </location>
</feature>
<evidence type="ECO:0000313" key="1">
    <source>
        <dbReference type="EMBL" id="KAJ9575453.1"/>
    </source>
</evidence>
<proteinExistence type="predicted"/>
<protein>
    <submittedName>
        <fullName evidence="1">Uncharacterized protein</fullName>
    </submittedName>
</protein>
<gene>
    <name evidence="1" type="ORF">L9F63_007658</name>
</gene>
<dbReference type="Proteomes" id="UP001233999">
    <property type="component" value="Unassembled WGS sequence"/>
</dbReference>
<evidence type="ECO:0000313" key="2">
    <source>
        <dbReference type="Proteomes" id="UP001233999"/>
    </source>
</evidence>
<name>A0AAD7Z8L3_DIPPU</name>
<comment type="caution">
    <text evidence="1">The sequence shown here is derived from an EMBL/GenBank/DDBJ whole genome shotgun (WGS) entry which is preliminary data.</text>
</comment>
<dbReference type="EMBL" id="JASPKZ010009837">
    <property type="protein sequence ID" value="KAJ9575453.1"/>
    <property type="molecule type" value="Genomic_DNA"/>
</dbReference>
<keyword evidence="2" id="KW-1185">Reference proteome</keyword>
<accession>A0AAD7Z8L3</accession>
<dbReference type="AlphaFoldDB" id="A0AAD7Z8L3"/>
<feature type="non-terminal residue" evidence="1">
    <location>
        <position position="94"/>
    </location>
</feature>
<sequence length="94" mass="11430">YVRTYVRTYAILSVFYSTVRTYVRTVMFSLTDIDRRDVYAFSNIICFLLYSTYVRTQYYLFSTLQYVRTVMFSLTDIDRHIKITYFDLNNNNES</sequence>